<proteinExistence type="predicted"/>
<dbReference type="AlphaFoldDB" id="A0A4S4AUG8"/>
<feature type="binding site" evidence="1">
    <location>
        <position position="207"/>
    </location>
    <ligand>
        <name>ATP</name>
        <dbReference type="ChEBI" id="CHEBI:30616"/>
    </ligand>
</feature>
<evidence type="ECO:0000256" key="2">
    <source>
        <dbReference type="PIRSR" id="PIRSR640198-1"/>
    </source>
</evidence>
<dbReference type="EMBL" id="SSOC01000005">
    <property type="protein sequence ID" value="THF63601.1"/>
    <property type="molecule type" value="Genomic_DNA"/>
</dbReference>
<protein>
    <submittedName>
        <fullName evidence="5">Fic family protein</fullName>
    </submittedName>
</protein>
<dbReference type="OrthoDB" id="9813719at2"/>
<dbReference type="Pfam" id="PF02661">
    <property type="entry name" value="Fic"/>
    <property type="match status" value="1"/>
</dbReference>
<dbReference type="Pfam" id="PF13784">
    <property type="entry name" value="Fic_N"/>
    <property type="match status" value="1"/>
</dbReference>
<keyword evidence="1" id="KW-0067">ATP-binding</keyword>
<evidence type="ECO:0000259" key="4">
    <source>
        <dbReference type="PROSITE" id="PS51459"/>
    </source>
</evidence>
<sequence>MSFDISQAVHYHLGHFPPARLDLARLMQPLLGATSALARYDQMLSGLHNSELFLAPLRGQEAVVSSRMEGTISTLDEILQLEAEFGEDDVNASHEFRSDAIETALYRRALNTAQLRMEQGQSLSESLLKSIHRQLLSFGRGANKSPGAYKREQNYIGERGSRQVSFVPIAPEHLPVGMESLFRLISDESMPVLLRTALAHAEFEALHPFEDGNGRVGRMLITLMLWQGKVIAAPHFYISRYFEDHKDEYLERLRKVSAENDWDGWCLFFLAAVEQQAVRNLEAARAISDFYAEMKPIFAELLASKYAVAALDYLFTNPVFSNSRFTRNASIPVQTAARFTRVLLQEGLLQTVREASGRRSAMYRFEPLMRQVRV</sequence>
<comment type="caution">
    <text evidence="5">The sequence shown here is derived from an EMBL/GenBank/DDBJ whole genome shotgun (WGS) entry which is preliminary data.</text>
</comment>
<dbReference type="InterPro" id="IPR025758">
    <property type="entry name" value="Fic/DOC_N"/>
</dbReference>
<dbReference type="SUPFAM" id="SSF140931">
    <property type="entry name" value="Fic-like"/>
    <property type="match status" value="1"/>
</dbReference>
<dbReference type="PROSITE" id="PS51459">
    <property type="entry name" value="FIDO"/>
    <property type="match status" value="1"/>
</dbReference>
<feature type="binding site" evidence="1">
    <location>
        <begin position="212"/>
        <end position="218"/>
    </location>
    <ligand>
        <name>ATP</name>
        <dbReference type="ChEBI" id="CHEBI:30616"/>
    </ligand>
</feature>
<feature type="active site" evidence="2">
    <location>
        <position position="207"/>
    </location>
</feature>
<dbReference type="Gene3D" id="1.10.3290.10">
    <property type="entry name" value="Fido-like domain"/>
    <property type="match status" value="1"/>
</dbReference>
<feature type="binding site" evidence="3">
    <location>
        <begin position="211"/>
        <end position="218"/>
    </location>
    <ligand>
        <name>ATP</name>
        <dbReference type="ChEBI" id="CHEBI:30616"/>
    </ligand>
</feature>
<dbReference type="PANTHER" id="PTHR13504">
    <property type="entry name" value="FIDO DOMAIN-CONTAINING PROTEIN DDB_G0283145"/>
    <property type="match status" value="1"/>
</dbReference>
<dbReference type="InterPro" id="IPR036390">
    <property type="entry name" value="WH_DNA-bd_sf"/>
</dbReference>
<dbReference type="InterPro" id="IPR036597">
    <property type="entry name" value="Fido-like_dom_sf"/>
</dbReference>
<dbReference type="RefSeq" id="WP_136348762.1">
    <property type="nucleotide sequence ID" value="NZ_SSOC01000005.1"/>
</dbReference>
<feature type="binding site" evidence="1">
    <location>
        <position position="249"/>
    </location>
    <ligand>
        <name>ATP</name>
        <dbReference type="ChEBI" id="CHEBI:30616"/>
    </ligand>
</feature>
<name>A0A4S4AUG8_9RHOO</name>
<feature type="domain" description="Fido" evidence="4">
    <location>
        <begin position="123"/>
        <end position="271"/>
    </location>
</feature>
<dbReference type="GO" id="GO:0005524">
    <property type="term" value="F:ATP binding"/>
    <property type="evidence" value="ECO:0007669"/>
    <property type="project" value="UniProtKB-KW"/>
</dbReference>
<accession>A0A4S4AUG8</accession>
<evidence type="ECO:0000313" key="6">
    <source>
        <dbReference type="Proteomes" id="UP000308430"/>
    </source>
</evidence>
<gene>
    <name evidence="5" type="ORF">E6C76_13465</name>
</gene>
<organism evidence="5 6">
    <name type="scientific">Pseudothauera nasutitermitis</name>
    <dbReference type="NCBI Taxonomy" id="2565930"/>
    <lineage>
        <taxon>Bacteria</taxon>
        <taxon>Pseudomonadati</taxon>
        <taxon>Pseudomonadota</taxon>
        <taxon>Betaproteobacteria</taxon>
        <taxon>Rhodocyclales</taxon>
        <taxon>Zoogloeaceae</taxon>
        <taxon>Pseudothauera</taxon>
    </lineage>
</organism>
<dbReference type="InterPro" id="IPR026287">
    <property type="entry name" value="SoFic-like"/>
</dbReference>
<feature type="binding site" evidence="1">
    <location>
        <position position="69"/>
    </location>
    <ligand>
        <name>ATP</name>
        <dbReference type="ChEBI" id="CHEBI:30616"/>
    </ligand>
</feature>
<dbReference type="Proteomes" id="UP000308430">
    <property type="component" value="Unassembled WGS sequence"/>
</dbReference>
<dbReference type="SUPFAM" id="SSF46785">
    <property type="entry name" value="Winged helix' DNA-binding domain"/>
    <property type="match status" value="1"/>
</dbReference>
<evidence type="ECO:0000256" key="3">
    <source>
        <dbReference type="PIRSR" id="PIRSR640198-2"/>
    </source>
</evidence>
<dbReference type="InterPro" id="IPR003812">
    <property type="entry name" value="Fido"/>
</dbReference>
<dbReference type="InterPro" id="IPR040198">
    <property type="entry name" value="Fido_containing"/>
</dbReference>
<keyword evidence="1" id="KW-0547">Nucleotide-binding</keyword>
<evidence type="ECO:0000256" key="1">
    <source>
        <dbReference type="PIRSR" id="PIRSR038925-1"/>
    </source>
</evidence>
<dbReference type="PANTHER" id="PTHR13504:SF38">
    <property type="entry name" value="FIDO DOMAIN-CONTAINING PROTEIN"/>
    <property type="match status" value="1"/>
</dbReference>
<keyword evidence="6" id="KW-1185">Reference proteome</keyword>
<dbReference type="PIRSF" id="PIRSF038925">
    <property type="entry name" value="AMP-prot_trans"/>
    <property type="match status" value="1"/>
</dbReference>
<evidence type="ECO:0000313" key="5">
    <source>
        <dbReference type="EMBL" id="THF63601.1"/>
    </source>
</evidence>
<reference evidence="5 6" key="1">
    <citation type="submission" date="2019-04" db="EMBL/GenBank/DDBJ databases">
        <title>Azoarcus nasutitermitis sp. nov. isolated from termite nest.</title>
        <authorList>
            <person name="Lin S.-Y."/>
            <person name="Hameed A."/>
            <person name="Hsu Y.-H."/>
            <person name="Young C.-C."/>
        </authorList>
    </citation>
    <scope>NUCLEOTIDE SEQUENCE [LARGE SCALE GENOMIC DNA]</scope>
    <source>
        <strain evidence="5 6">CC-YHH838</strain>
    </source>
</reference>